<dbReference type="EMBL" id="RKLV01000009">
    <property type="protein sequence ID" value="MCX2819582.1"/>
    <property type="molecule type" value="Genomic_DNA"/>
</dbReference>
<dbReference type="RefSeq" id="WP_266087968.1">
    <property type="nucleotide sequence ID" value="NZ_RKLV01000009.1"/>
</dbReference>
<dbReference type="AlphaFoldDB" id="A0A9Q4C492"/>
<name>A0A9Q4C492_9EURY</name>
<keyword evidence="2" id="KW-1185">Reference proteome</keyword>
<evidence type="ECO:0000313" key="1">
    <source>
        <dbReference type="EMBL" id="MCX2819582.1"/>
    </source>
</evidence>
<accession>A0A9Q4C492</accession>
<gene>
    <name evidence="1" type="ORF">EGH25_09500</name>
</gene>
<proteinExistence type="predicted"/>
<evidence type="ECO:0000313" key="2">
    <source>
        <dbReference type="Proteomes" id="UP001149411"/>
    </source>
</evidence>
<organism evidence="1 2">
    <name type="scientific">Halorutilus salinus</name>
    <dbReference type="NCBI Taxonomy" id="2487751"/>
    <lineage>
        <taxon>Archaea</taxon>
        <taxon>Methanobacteriati</taxon>
        <taxon>Methanobacteriota</taxon>
        <taxon>Stenosarchaea group</taxon>
        <taxon>Halobacteria</taxon>
        <taxon>Halorutilales</taxon>
        <taxon>Halorutilaceae</taxon>
        <taxon>Halorutilus</taxon>
    </lineage>
</organism>
<sequence>MLTADELVNRSKSELDELFLGGETPDEDALDGETEGRVLAGRGPLRAEAVREAVNTSLLPWKGKRIDRGVGANRFGYGPLERQGFEFETRIASSLVPDDNDVLIFDYDQPENPPGVRRVRDDLKEVDDGLFLGTSNAKLGGGYSFVAYFALERTDRGTATEESGGIEVRT</sequence>
<dbReference type="Proteomes" id="UP001149411">
    <property type="component" value="Unassembled WGS sequence"/>
</dbReference>
<protein>
    <submittedName>
        <fullName evidence="1">Uncharacterized protein</fullName>
    </submittedName>
</protein>
<reference evidence="1" key="1">
    <citation type="submission" date="2022-09" db="EMBL/GenBank/DDBJ databases">
        <title>Haloadaptaus new haloarchaeum isolated from saline soil.</title>
        <authorList>
            <person name="Duran-Viseras A."/>
            <person name="Sanchez-Porro C."/>
            <person name="Ventosa A."/>
        </authorList>
    </citation>
    <scope>NUCLEOTIDE SEQUENCE</scope>
    <source>
        <strain evidence="1">F3-133</strain>
    </source>
</reference>
<comment type="caution">
    <text evidence="1">The sequence shown here is derived from an EMBL/GenBank/DDBJ whole genome shotgun (WGS) entry which is preliminary data.</text>
</comment>